<accession>B9L4S2</accession>
<gene>
    <name evidence="11" type="ordered locus">trd_A0786</name>
</gene>
<feature type="region of interest" description="Disordered" evidence="8">
    <location>
        <begin position="275"/>
        <end position="298"/>
    </location>
</feature>
<dbReference type="eggNOG" id="COG0515">
    <property type="taxonomic scope" value="Bacteria"/>
</dbReference>
<keyword evidence="9" id="KW-0812">Transmembrane</keyword>
<sequence>MRRPETMLPTPPTILAGRYRIEAPLGQGGMAITYLARDLVLDRPVAVKVMQRGTPDPADLARFQREARVAAAVSHPNVVQVYDAGQDGDIRFLVLEWVEGGDLAQFMSQNAPVPLDEAVRLVLDVLHGLAAIHQAGIVHRDVKPGNVLIDRQGRAKLTDFGIARRHDEPTLTSPVELLGTAPYVAPERIRGEPATPASDLYAVGVLLYELLTGRLPFPGQTPEELLAQHVHAPPIPPRRWRHDIPPALERVVLRALAKDPVARYRSAEAMAAALRSASTAEPRNPLPAVQATPTPAQRSLSRRSLAWAGGATVLSFAVVALLALLAWAQLASETDRAEPLPNPASTPTAETAPTTNPRPSPIPLPSPTPTLSPTPTTAPTPEPLEMLVRSLTLVPTTPPELRRFADMPALEFGPGDLTGAYLPSRDGALPGFTRDLANAALIFPARTSRVSLVIPSGTERILIEVEGRQNRGTPRPLLQLALGGRTVWEKADPFPSASWSRQTIILQFDPLPADLPVTLELRNAHEPAAIGSEPWIAVRSLRVIIAGAP</sequence>
<evidence type="ECO:0000256" key="4">
    <source>
        <dbReference type="ARBA" id="ARBA00022741"/>
    </source>
</evidence>
<dbReference type="EMBL" id="CP001276">
    <property type="protein sequence ID" value="ACM07203.1"/>
    <property type="molecule type" value="Genomic_DNA"/>
</dbReference>
<proteinExistence type="predicted"/>
<dbReference type="Gene3D" id="1.10.510.10">
    <property type="entry name" value="Transferase(Phosphotransferase) domain 1"/>
    <property type="match status" value="1"/>
</dbReference>
<reference evidence="11 12" key="1">
    <citation type="journal article" date="2009" name="PLoS ONE">
        <title>Complete genome sequence of the aerobic CO-oxidizing thermophile Thermomicrobium roseum.</title>
        <authorList>
            <person name="Wu D."/>
            <person name="Raymond J."/>
            <person name="Wu M."/>
            <person name="Chatterji S."/>
            <person name="Ren Q."/>
            <person name="Graham J.E."/>
            <person name="Bryant D.A."/>
            <person name="Robb F."/>
            <person name="Colman A."/>
            <person name="Tallon L.J."/>
            <person name="Badger J.H."/>
            <person name="Madupu R."/>
            <person name="Ward N.L."/>
            <person name="Eisen J.A."/>
        </authorList>
    </citation>
    <scope>NUCLEOTIDE SEQUENCE [LARGE SCALE GENOMIC DNA]</scope>
    <source>
        <strain evidence="12">ATCC 27502 / DSM 5159 / P-2</strain>
        <plasmid evidence="11">unnamed</plasmid>
    </source>
</reference>
<evidence type="ECO:0000256" key="8">
    <source>
        <dbReference type="SAM" id="MobiDB-lite"/>
    </source>
</evidence>
<dbReference type="Proteomes" id="UP000000447">
    <property type="component" value="Plasmid unnamed"/>
</dbReference>
<protein>
    <recommendedName>
        <fullName evidence="1">non-specific serine/threonine protein kinase</fullName>
        <ecNumber evidence="1">2.7.11.1</ecNumber>
    </recommendedName>
</protein>
<keyword evidence="2" id="KW-0723">Serine/threonine-protein kinase</keyword>
<evidence type="ECO:0000256" key="6">
    <source>
        <dbReference type="ARBA" id="ARBA00022840"/>
    </source>
</evidence>
<evidence type="ECO:0000256" key="2">
    <source>
        <dbReference type="ARBA" id="ARBA00022527"/>
    </source>
</evidence>
<dbReference type="Gene3D" id="3.30.200.20">
    <property type="entry name" value="Phosphorylase Kinase, domain 1"/>
    <property type="match status" value="1"/>
</dbReference>
<feature type="domain" description="Protein kinase" evidence="10">
    <location>
        <begin position="19"/>
        <end position="275"/>
    </location>
</feature>
<dbReference type="FunFam" id="1.10.510.10:FF:000021">
    <property type="entry name" value="Serine/threonine protein kinase"/>
    <property type="match status" value="1"/>
</dbReference>
<organism evidence="11 12">
    <name type="scientific">Thermomicrobium roseum (strain ATCC 27502 / DSM 5159 / P-2)</name>
    <dbReference type="NCBI Taxonomy" id="309801"/>
    <lineage>
        <taxon>Bacteria</taxon>
        <taxon>Pseudomonadati</taxon>
        <taxon>Thermomicrobiota</taxon>
        <taxon>Thermomicrobia</taxon>
        <taxon>Thermomicrobiales</taxon>
        <taxon>Thermomicrobiaceae</taxon>
        <taxon>Thermomicrobium</taxon>
    </lineage>
</organism>
<keyword evidence="9" id="KW-1133">Transmembrane helix</keyword>
<feature type="region of interest" description="Disordered" evidence="8">
    <location>
        <begin position="335"/>
        <end position="382"/>
    </location>
</feature>
<dbReference type="PANTHER" id="PTHR43289">
    <property type="entry name" value="MITOGEN-ACTIVATED PROTEIN KINASE KINASE KINASE 20-RELATED"/>
    <property type="match status" value="1"/>
</dbReference>
<evidence type="ECO:0000256" key="7">
    <source>
        <dbReference type="PROSITE-ProRule" id="PRU10141"/>
    </source>
</evidence>
<evidence type="ECO:0000259" key="10">
    <source>
        <dbReference type="PROSITE" id="PS50011"/>
    </source>
</evidence>
<dbReference type="Pfam" id="PF00069">
    <property type="entry name" value="Pkinase"/>
    <property type="match status" value="1"/>
</dbReference>
<evidence type="ECO:0000313" key="11">
    <source>
        <dbReference type="EMBL" id="ACM07203.1"/>
    </source>
</evidence>
<keyword evidence="12" id="KW-1185">Reference proteome</keyword>
<name>B9L4S2_THERP</name>
<dbReference type="EC" id="2.7.11.1" evidence="1"/>
<dbReference type="InterPro" id="IPR017441">
    <property type="entry name" value="Protein_kinase_ATP_BS"/>
</dbReference>
<keyword evidence="3 11" id="KW-0808">Transferase</keyword>
<dbReference type="PROSITE" id="PS50011">
    <property type="entry name" value="PROTEIN_KINASE_DOM"/>
    <property type="match status" value="1"/>
</dbReference>
<feature type="compositionally biased region" description="Pro residues" evidence="8">
    <location>
        <begin position="356"/>
        <end position="382"/>
    </location>
</feature>
<dbReference type="OrthoDB" id="9779541at2"/>
<dbReference type="GO" id="GO:0004674">
    <property type="term" value="F:protein serine/threonine kinase activity"/>
    <property type="evidence" value="ECO:0007669"/>
    <property type="project" value="UniProtKB-KW"/>
</dbReference>
<dbReference type="SMART" id="SM00220">
    <property type="entry name" value="S_TKc"/>
    <property type="match status" value="1"/>
</dbReference>
<evidence type="ECO:0000256" key="9">
    <source>
        <dbReference type="SAM" id="Phobius"/>
    </source>
</evidence>
<keyword evidence="4 7" id="KW-0547">Nucleotide-binding</keyword>
<evidence type="ECO:0000256" key="1">
    <source>
        <dbReference type="ARBA" id="ARBA00012513"/>
    </source>
</evidence>
<keyword evidence="9" id="KW-0472">Membrane</keyword>
<dbReference type="InterPro" id="IPR000719">
    <property type="entry name" value="Prot_kinase_dom"/>
</dbReference>
<evidence type="ECO:0000313" key="12">
    <source>
        <dbReference type="Proteomes" id="UP000000447"/>
    </source>
</evidence>
<feature type="binding site" evidence="7">
    <location>
        <position position="48"/>
    </location>
    <ligand>
        <name>ATP</name>
        <dbReference type="ChEBI" id="CHEBI:30616"/>
    </ligand>
</feature>
<dbReference type="CDD" id="cd14014">
    <property type="entry name" value="STKc_PknB_like"/>
    <property type="match status" value="1"/>
</dbReference>
<dbReference type="InterPro" id="IPR011009">
    <property type="entry name" value="Kinase-like_dom_sf"/>
</dbReference>
<keyword evidence="5 11" id="KW-0418">Kinase</keyword>
<dbReference type="AlphaFoldDB" id="B9L4S2"/>
<dbReference type="InterPro" id="IPR008271">
    <property type="entry name" value="Ser/Thr_kinase_AS"/>
</dbReference>
<dbReference type="GO" id="GO:0005524">
    <property type="term" value="F:ATP binding"/>
    <property type="evidence" value="ECO:0007669"/>
    <property type="project" value="UniProtKB-UniRule"/>
</dbReference>
<feature type="transmembrane region" description="Helical" evidence="9">
    <location>
        <begin position="305"/>
        <end position="328"/>
    </location>
</feature>
<dbReference type="KEGG" id="tro:trd_A0786"/>
<dbReference type="PANTHER" id="PTHR43289:SF6">
    <property type="entry name" value="SERINE_THREONINE-PROTEIN KINASE NEKL-3"/>
    <property type="match status" value="1"/>
</dbReference>
<geneLocation type="plasmid" evidence="12">
    <name>Tros</name>
</geneLocation>
<evidence type="ECO:0000256" key="3">
    <source>
        <dbReference type="ARBA" id="ARBA00022679"/>
    </source>
</evidence>
<dbReference type="PROSITE" id="PS00108">
    <property type="entry name" value="PROTEIN_KINASE_ST"/>
    <property type="match status" value="1"/>
</dbReference>
<keyword evidence="11" id="KW-0614">Plasmid</keyword>
<dbReference type="SUPFAM" id="SSF56112">
    <property type="entry name" value="Protein kinase-like (PK-like)"/>
    <property type="match status" value="1"/>
</dbReference>
<feature type="compositionally biased region" description="Low complexity" evidence="8">
    <location>
        <begin position="343"/>
        <end position="355"/>
    </location>
</feature>
<dbReference type="HOGENOM" id="CLU_000288_63_44_0"/>
<dbReference type="PROSITE" id="PS00107">
    <property type="entry name" value="PROTEIN_KINASE_ATP"/>
    <property type="match status" value="1"/>
</dbReference>
<keyword evidence="6 7" id="KW-0067">ATP-binding</keyword>
<evidence type="ECO:0000256" key="5">
    <source>
        <dbReference type="ARBA" id="ARBA00022777"/>
    </source>
</evidence>